<dbReference type="eggNOG" id="KOG1243">
    <property type="taxonomic scope" value="Eukaryota"/>
</dbReference>
<feature type="compositionally biased region" description="Low complexity" evidence="6">
    <location>
        <begin position="193"/>
        <end position="202"/>
    </location>
</feature>
<keyword evidence="1" id="KW-0677">Repeat</keyword>
<dbReference type="EnsemblMetazoa" id="tetur02g05630.1">
    <property type="protein sequence ID" value="tetur02g05630.1"/>
    <property type="gene ID" value="tetur02g05630"/>
</dbReference>
<feature type="compositionally biased region" description="Basic and acidic residues" evidence="6">
    <location>
        <begin position="615"/>
        <end position="625"/>
    </location>
</feature>
<dbReference type="PANTHER" id="PTHR12984:SF3">
    <property type="entry name" value="N-TERMINAL KINASE-LIKE PROTEIN"/>
    <property type="match status" value="1"/>
</dbReference>
<dbReference type="Gene3D" id="1.10.510.10">
    <property type="entry name" value="Transferase(Phosphotransferase) domain 1"/>
    <property type="match status" value="2"/>
</dbReference>
<dbReference type="InterPro" id="IPR000719">
    <property type="entry name" value="Prot_kinase_dom"/>
</dbReference>
<dbReference type="AlphaFoldDB" id="T1JVS4"/>
<feature type="compositionally biased region" description="Polar residues" evidence="6">
    <location>
        <begin position="603"/>
        <end position="614"/>
    </location>
</feature>
<feature type="domain" description="Protein kinase" evidence="7">
    <location>
        <begin position="742"/>
        <end position="1014"/>
    </location>
</feature>
<feature type="compositionally biased region" description="Basic residues" evidence="6">
    <location>
        <begin position="1105"/>
        <end position="1117"/>
    </location>
</feature>
<comment type="function">
    <text evidence="5">Regulates COPI-mediated retrograde protein traffic at the interface between the Golgi apparatus and the endoplasmic reticulum. Involved in the maintenance of the Golgi apparatus morphology.</text>
</comment>
<feature type="compositionally biased region" description="Acidic residues" evidence="6">
    <location>
        <begin position="628"/>
        <end position="640"/>
    </location>
</feature>
<proteinExistence type="inferred from homology"/>
<feature type="region of interest" description="Disordered" evidence="6">
    <location>
        <begin position="1056"/>
        <end position="1147"/>
    </location>
</feature>
<feature type="domain" description="Protein kinase" evidence="7">
    <location>
        <begin position="15"/>
        <end position="276"/>
    </location>
</feature>
<dbReference type="SUPFAM" id="SSF48371">
    <property type="entry name" value="ARM repeat"/>
    <property type="match status" value="1"/>
</dbReference>
<dbReference type="GO" id="GO:0004672">
    <property type="term" value="F:protein kinase activity"/>
    <property type="evidence" value="ECO:0007669"/>
    <property type="project" value="InterPro"/>
</dbReference>
<dbReference type="InterPro" id="IPR016024">
    <property type="entry name" value="ARM-type_fold"/>
</dbReference>
<accession>T1JVS4</accession>
<dbReference type="InterPro" id="IPR000357">
    <property type="entry name" value="HEAT"/>
</dbReference>
<dbReference type="eggNOG" id="KOG1165">
    <property type="taxonomic scope" value="Eukaryota"/>
</dbReference>
<feature type="compositionally biased region" description="Polar residues" evidence="6">
    <location>
        <begin position="1057"/>
        <end position="1067"/>
    </location>
</feature>
<evidence type="ECO:0000256" key="6">
    <source>
        <dbReference type="SAM" id="MobiDB-lite"/>
    </source>
</evidence>
<dbReference type="Gene3D" id="1.25.10.10">
    <property type="entry name" value="Leucine-rich Repeat Variant"/>
    <property type="match status" value="1"/>
</dbReference>
<dbReference type="Gene3D" id="3.30.200.20">
    <property type="entry name" value="Phosphorylase Kinase, domain 1"/>
    <property type="match status" value="1"/>
</dbReference>
<dbReference type="InterPro" id="IPR011989">
    <property type="entry name" value="ARM-like"/>
</dbReference>
<evidence type="ECO:0000256" key="4">
    <source>
        <dbReference type="ARBA" id="ARBA00042347"/>
    </source>
</evidence>
<feature type="compositionally biased region" description="Low complexity" evidence="6">
    <location>
        <begin position="1088"/>
        <end position="1099"/>
    </location>
</feature>
<feature type="region of interest" description="Disordered" evidence="6">
    <location>
        <begin position="590"/>
        <end position="647"/>
    </location>
</feature>
<dbReference type="STRING" id="32264.T1JVS4"/>
<evidence type="ECO:0000256" key="2">
    <source>
        <dbReference type="ARBA" id="ARBA00038349"/>
    </source>
</evidence>
<evidence type="ECO:0000256" key="1">
    <source>
        <dbReference type="ARBA" id="ARBA00022737"/>
    </source>
</evidence>
<dbReference type="EMBL" id="CAEY01000797">
    <property type="status" value="NOT_ANNOTATED_CDS"/>
    <property type="molecule type" value="Genomic_DNA"/>
</dbReference>
<feature type="region of interest" description="Disordered" evidence="6">
    <location>
        <begin position="174"/>
        <end position="202"/>
    </location>
</feature>
<dbReference type="CDD" id="cd14016">
    <property type="entry name" value="STKc_CK1"/>
    <property type="match status" value="1"/>
</dbReference>
<feature type="compositionally biased region" description="Basic and acidic residues" evidence="6">
    <location>
        <begin position="1118"/>
        <end position="1137"/>
    </location>
</feature>
<name>T1JVS4_TETUR</name>
<evidence type="ECO:0000256" key="5">
    <source>
        <dbReference type="ARBA" id="ARBA00056114"/>
    </source>
</evidence>
<organism evidence="8 9">
    <name type="scientific">Tetranychus urticae</name>
    <name type="common">Two-spotted spider mite</name>
    <dbReference type="NCBI Taxonomy" id="32264"/>
    <lineage>
        <taxon>Eukaryota</taxon>
        <taxon>Metazoa</taxon>
        <taxon>Ecdysozoa</taxon>
        <taxon>Arthropoda</taxon>
        <taxon>Chelicerata</taxon>
        <taxon>Arachnida</taxon>
        <taxon>Acari</taxon>
        <taxon>Acariformes</taxon>
        <taxon>Trombidiformes</taxon>
        <taxon>Prostigmata</taxon>
        <taxon>Eleutherengona</taxon>
        <taxon>Raphignathae</taxon>
        <taxon>Tetranychoidea</taxon>
        <taxon>Tetranychidae</taxon>
        <taxon>Tetranychus</taxon>
    </lineage>
</organism>
<evidence type="ECO:0000313" key="9">
    <source>
        <dbReference type="Proteomes" id="UP000015104"/>
    </source>
</evidence>
<comment type="similarity">
    <text evidence="2">Belongs to the protein kinase superfamily.</text>
</comment>
<dbReference type="SMART" id="SM00220">
    <property type="entry name" value="S_TKc"/>
    <property type="match status" value="1"/>
</dbReference>
<dbReference type="Pfam" id="PF00069">
    <property type="entry name" value="Pkinase"/>
    <property type="match status" value="2"/>
</dbReference>
<keyword evidence="9" id="KW-1185">Reference proteome</keyword>
<dbReference type="SUPFAM" id="SSF56112">
    <property type="entry name" value="Protein kinase-like (PK-like)"/>
    <property type="match status" value="2"/>
</dbReference>
<dbReference type="PROSITE" id="PS50011">
    <property type="entry name" value="PROTEIN_KINASE_DOM"/>
    <property type="match status" value="2"/>
</dbReference>
<feature type="compositionally biased region" description="Low complexity" evidence="6">
    <location>
        <begin position="591"/>
        <end position="602"/>
    </location>
</feature>
<reference evidence="8" key="2">
    <citation type="submission" date="2015-06" db="UniProtKB">
        <authorList>
            <consortium name="EnsemblMetazoa"/>
        </authorList>
    </citation>
    <scope>IDENTIFICATION</scope>
</reference>
<evidence type="ECO:0000259" key="7">
    <source>
        <dbReference type="PROSITE" id="PS50011"/>
    </source>
</evidence>
<dbReference type="GO" id="GO:0005524">
    <property type="term" value="F:ATP binding"/>
    <property type="evidence" value="ECO:0007669"/>
    <property type="project" value="InterPro"/>
</dbReference>
<evidence type="ECO:0000313" key="8">
    <source>
        <dbReference type="EnsemblMetazoa" id="tetur02g05630.1"/>
    </source>
</evidence>
<sequence>MWSFWSRNPTKDFPYDLGDLINSHLEESIWIIQKGKKKGSGEAVTIFRFECKPGTEHLLDKAKSALKRIKTLRHPSFLTYVDSLETDKIVCIVTEPVEPLPSYLESAENFTNEQKSNAISYGLHQVAIGLGFLINDCNFNHNNLHLGSVLVNSSGVWKIGGLEYVTSNNQENQVPSITKHHHSLDKYNPPELSDSSSKSSSNKWSVDSYALGCLIWEIFNGSMSHQNDLKSPGKIPSNLVAVYKELIDSNPKRRISPLDFVQRCRAKGCYMKNPFIDSMLFIEEIQIKDQTERNRFFTHLNDALNSFPPDVCKNKMLPQLIIALEFNNTGSAFLGPLLKIGKLLNEDEYQTKIVPCVIKLFAVKDRATRAKLLQEMESFINYLQPNVVNEQIFFHVSQGFVDSNPVIREQTVKCMLHLAPKLSYSNLNEEVIKHFARLQTRDEEGGIRTNTAVCLGKIAKYLHPQTRQTVLIPSFLRSMRDPFVPARIAGILALSATQTFYSLCDTATRVMPALCHLTMDPDKSVRDQAFKALKGFISKIEKVSEDPSLAEQMEADLNASGSNVSTTLAANWASWAVSSLTSKFYRSKPTSINPSNNNQISSDKTVNQQTSRSPKLTDSDIKSPSEDSINEDGDGWDPIDEPLSSTVHKTELENKKSMDGWDNEDIWNDDEVIDKEIASANVQSPTKLENSEDNWLDAQLRPNNKADLRKPSLSSRNIQPQDVVKTELDDNQDEHRKSLNVCNFIFVISHGMKMIIYLSTIARDTTNDKMVAVKLEKLAYNNSGNTLRVEYQLYKKIKDEPGFPRVHYFGTHGRYNVLVMDLLGPTLDDQFNSCGHKFNIITICRLAVQIIARLESLHRHGIIFRDVKPDNFLFGQVKSDTEDVLYLIDLGLSKEYIDSQTGLHIPYREGINLTGTARYMSVNVHLGREQSRRDDLEAAGYMLVYLIKGQLPWQGLKGPNLKAKFKLILNKKLNIPVKEICSNCPEELFQYLTYVRKLKFEEEPDYRWLKELFINLLKKSGGDETTPYCWKNGKHAVGNEVSSVSLKLTKKEGLMSTAHSAVKPTTSDIKRARTPSPADASSNEFEADSSAGSAGGLSSFQIGKAKQHKSKPHKKKFKSDGKHEHKADDETSEDNVKSMETAPFSNT</sequence>
<dbReference type="InterPro" id="IPR011009">
    <property type="entry name" value="Kinase-like_dom_sf"/>
</dbReference>
<protein>
    <recommendedName>
        <fullName evidence="3">N-terminal kinase-like protein</fullName>
    </recommendedName>
    <alternativeName>
        <fullName evidence="4">SCY1-like protein 1</fullName>
    </alternativeName>
</protein>
<reference evidence="9" key="1">
    <citation type="submission" date="2011-08" db="EMBL/GenBank/DDBJ databases">
        <authorList>
            <person name="Rombauts S."/>
        </authorList>
    </citation>
    <scope>NUCLEOTIDE SEQUENCE</scope>
    <source>
        <strain evidence="9">London</strain>
    </source>
</reference>
<dbReference type="Pfam" id="PF02985">
    <property type="entry name" value="HEAT"/>
    <property type="match status" value="1"/>
</dbReference>
<dbReference type="Proteomes" id="UP000015104">
    <property type="component" value="Unassembled WGS sequence"/>
</dbReference>
<evidence type="ECO:0000256" key="3">
    <source>
        <dbReference type="ARBA" id="ARBA00040972"/>
    </source>
</evidence>
<dbReference type="PANTHER" id="PTHR12984">
    <property type="entry name" value="SCY1-RELATED S/T PROTEIN KINASE-LIKE"/>
    <property type="match status" value="1"/>
</dbReference>
<dbReference type="InterPro" id="IPR051177">
    <property type="entry name" value="CIK-Related_Protein"/>
</dbReference>
<feature type="region of interest" description="Disordered" evidence="6">
    <location>
        <begin position="703"/>
        <end position="732"/>
    </location>
</feature>
<dbReference type="HOGENOM" id="CLU_276983_0_0_1"/>